<name>A0A7J0DSW6_9ERIC</name>
<evidence type="ECO:0000259" key="2">
    <source>
        <dbReference type="Pfam" id="PF07059"/>
    </source>
</evidence>
<dbReference type="InterPro" id="IPR045096">
    <property type="entry name" value="EDR2-like"/>
</dbReference>
<dbReference type="OrthoDB" id="9970435at2759"/>
<protein>
    <submittedName>
        <fullName evidence="3">Similar to ENHANCED DISEASE RESISTANCE protein</fullName>
    </submittedName>
</protein>
<evidence type="ECO:0000256" key="1">
    <source>
        <dbReference type="SAM" id="MobiDB-lite"/>
    </source>
</evidence>
<keyword evidence="4" id="KW-1185">Reference proteome</keyword>
<organism evidence="3 4">
    <name type="scientific">Actinidia rufa</name>
    <dbReference type="NCBI Taxonomy" id="165716"/>
    <lineage>
        <taxon>Eukaryota</taxon>
        <taxon>Viridiplantae</taxon>
        <taxon>Streptophyta</taxon>
        <taxon>Embryophyta</taxon>
        <taxon>Tracheophyta</taxon>
        <taxon>Spermatophyta</taxon>
        <taxon>Magnoliopsida</taxon>
        <taxon>eudicotyledons</taxon>
        <taxon>Gunneridae</taxon>
        <taxon>Pentapetalae</taxon>
        <taxon>asterids</taxon>
        <taxon>Ericales</taxon>
        <taxon>Actinidiaceae</taxon>
        <taxon>Actinidia</taxon>
    </lineage>
</organism>
<dbReference type="EMBL" id="BJWL01000384">
    <property type="protein sequence ID" value="GFS41668.1"/>
    <property type="molecule type" value="Genomic_DNA"/>
</dbReference>
<dbReference type="PANTHER" id="PTHR12136">
    <property type="entry name" value="ENHANCED DISEASE RESISTANCE-RELATED"/>
    <property type="match status" value="1"/>
</dbReference>
<dbReference type="AlphaFoldDB" id="A0A7J0DSW6"/>
<comment type="caution">
    <text evidence="3">The sequence shown here is derived from an EMBL/GenBank/DDBJ whole genome shotgun (WGS) entry which is preliminary data.</text>
</comment>
<evidence type="ECO:0000313" key="3">
    <source>
        <dbReference type="EMBL" id="GFS41668.1"/>
    </source>
</evidence>
<proteinExistence type="predicted"/>
<dbReference type="InterPro" id="IPR009769">
    <property type="entry name" value="EDR2_C"/>
</dbReference>
<dbReference type="Proteomes" id="UP000585474">
    <property type="component" value="Unassembled WGS sequence"/>
</dbReference>
<reference evidence="4" key="1">
    <citation type="submission" date="2019-07" db="EMBL/GenBank/DDBJ databases">
        <title>De Novo Assembly of kiwifruit Actinidia rufa.</title>
        <authorList>
            <person name="Sugita-Konishi S."/>
            <person name="Sato K."/>
            <person name="Mori E."/>
            <person name="Abe Y."/>
            <person name="Kisaki G."/>
            <person name="Hamano K."/>
            <person name="Suezawa K."/>
            <person name="Otani M."/>
            <person name="Fukuda T."/>
            <person name="Manabe T."/>
            <person name="Gomi K."/>
            <person name="Tabuchi M."/>
            <person name="Akimitsu K."/>
            <person name="Kataoka I."/>
        </authorList>
    </citation>
    <scope>NUCLEOTIDE SEQUENCE [LARGE SCALE GENOMIC DNA]</scope>
    <source>
        <strain evidence="4">cv. Fuchu</strain>
    </source>
</reference>
<gene>
    <name evidence="3" type="ORF">Acr_00g0075670</name>
</gene>
<feature type="domain" description="Protein ENHANCED DISEASE RESISTANCE 2 C-terminal" evidence="2">
    <location>
        <begin position="105"/>
        <end position="223"/>
    </location>
</feature>
<feature type="region of interest" description="Disordered" evidence="1">
    <location>
        <begin position="231"/>
        <end position="265"/>
    </location>
</feature>
<dbReference type="PANTHER" id="PTHR12136:SF47">
    <property type="entry name" value="ENHANCED DISEASE RESISTANCE PROTEIN (DUF1336)"/>
    <property type="match status" value="1"/>
</dbReference>
<accession>A0A7J0DSW6</accession>
<dbReference type="Pfam" id="PF07059">
    <property type="entry name" value="EDR2_C"/>
    <property type="match status" value="1"/>
</dbReference>
<sequence>MLRETLAKNVEGCRSSKISSKVRRDLEQPDRSYSRVDKIQREQVGVCPDYLRPWGVNLKSAITYKTLSKPGKGGQTLGMSNRSCVTLARVGEVGRCPDDLRQWSLEVPAKPNYSLVLYYAADRPINKNSLLGKFVDGSDMFRDSRFKLIPRIVEGYWMVKRAVGTKACLLGKAVTCKYLRQDNFLEIDVDIGSSSVARSVISLVLGYVTSIVIDLAILIERRAALSLSLSPRSQRLPSPGISKEPRAPSPRISKVSRAPQSPMSQ</sequence>
<evidence type="ECO:0000313" key="4">
    <source>
        <dbReference type="Proteomes" id="UP000585474"/>
    </source>
</evidence>